<accession>A0AC61QVF4</accession>
<comment type="caution">
    <text evidence="1">The sequence shown here is derived from an EMBL/GenBank/DDBJ whole genome shotgun (WGS) entry which is preliminary data.</text>
</comment>
<protein>
    <submittedName>
        <fullName evidence="1">Stage II sporulation protein R</fullName>
    </submittedName>
</protein>
<sequence>MKGKKEMLQELLWLYRKQIVFMCVVVTLAGILGACAVLKGRASDVQQGIAGEILRFHVIANSDSEEDQARKLMVRDEVVEYMKTLLDGAEDIEETKRRIEEHVEDIEYTAEQALKKAGGEDSIHTELTECYFPRKSYGDCTFPAGRYQALRVCIGKAEGKNWWCVLFPNLCFIDSIHAVVPDKQKQQLENVLTEEEYESLFDWKRSDFRIGWGIFQ</sequence>
<organism evidence="1 2">
    <name type="scientific">Hominisplanchenecus murintestinalis</name>
    <dbReference type="NCBI Taxonomy" id="2941517"/>
    <lineage>
        <taxon>Bacteria</taxon>
        <taxon>Bacillati</taxon>
        <taxon>Bacillota</taxon>
        <taxon>Clostridia</taxon>
        <taxon>Lachnospirales</taxon>
        <taxon>Lachnospiraceae</taxon>
        <taxon>Hominisplanchenecus</taxon>
    </lineage>
</organism>
<keyword evidence="2" id="KW-1185">Reference proteome</keyword>
<dbReference type="EMBL" id="SRZB01000055">
    <property type="protein sequence ID" value="TGX96601.1"/>
    <property type="molecule type" value="Genomic_DNA"/>
</dbReference>
<gene>
    <name evidence="1" type="primary">spoIIR</name>
    <name evidence="1" type="ORF">E5357_15655</name>
</gene>
<proteinExistence type="predicted"/>
<dbReference type="Proteomes" id="UP000307720">
    <property type="component" value="Unassembled WGS sequence"/>
</dbReference>
<evidence type="ECO:0000313" key="1">
    <source>
        <dbReference type="EMBL" id="TGX96601.1"/>
    </source>
</evidence>
<reference evidence="1" key="1">
    <citation type="submission" date="2019-04" db="EMBL/GenBank/DDBJ databases">
        <title>Microbes associate with the intestines of laboratory mice.</title>
        <authorList>
            <person name="Navarre W."/>
            <person name="Wong E."/>
            <person name="Huang K."/>
            <person name="Tropini C."/>
            <person name="Ng K."/>
            <person name="Yu B."/>
        </authorList>
    </citation>
    <scope>NUCLEOTIDE SEQUENCE</scope>
    <source>
        <strain evidence="1">NM72_1-8</strain>
    </source>
</reference>
<name>A0AC61QVF4_9FIRM</name>
<evidence type="ECO:0000313" key="2">
    <source>
        <dbReference type="Proteomes" id="UP000307720"/>
    </source>
</evidence>